<protein>
    <submittedName>
        <fullName evidence="4">VWFA domain-containing protein</fullName>
    </submittedName>
</protein>
<dbReference type="Proteomes" id="UP000272942">
    <property type="component" value="Unassembled WGS sequence"/>
</dbReference>
<dbReference type="Pfam" id="PF13768">
    <property type="entry name" value="VWA_3"/>
    <property type="match status" value="1"/>
</dbReference>
<gene>
    <name evidence="2" type="ORF">ECPE_LOCUS17708</name>
</gene>
<dbReference type="PANTHER" id="PTHR46478:SF1">
    <property type="entry name" value="VON WILLEBRAND FACTOR A DOMAIN-CONTAINING PROTEIN 3A"/>
    <property type="match status" value="1"/>
</dbReference>
<dbReference type="InterPro" id="IPR036465">
    <property type="entry name" value="vWFA_dom_sf"/>
</dbReference>
<dbReference type="WBParaSite" id="ECPE_0001775301-mRNA-1">
    <property type="protein sequence ID" value="ECPE_0001775301-mRNA-1"/>
    <property type="gene ID" value="ECPE_0001775301"/>
</dbReference>
<dbReference type="InterPro" id="IPR002035">
    <property type="entry name" value="VWF_A"/>
</dbReference>
<organism evidence="4">
    <name type="scientific">Echinostoma caproni</name>
    <dbReference type="NCBI Taxonomy" id="27848"/>
    <lineage>
        <taxon>Eukaryota</taxon>
        <taxon>Metazoa</taxon>
        <taxon>Spiralia</taxon>
        <taxon>Lophotrochozoa</taxon>
        <taxon>Platyhelminthes</taxon>
        <taxon>Trematoda</taxon>
        <taxon>Digenea</taxon>
        <taxon>Plagiorchiida</taxon>
        <taxon>Echinostomata</taxon>
        <taxon>Echinostomatoidea</taxon>
        <taxon>Echinostomatidae</taxon>
        <taxon>Echinostoma</taxon>
    </lineage>
</organism>
<dbReference type="OrthoDB" id="299997at2759"/>
<dbReference type="SUPFAM" id="SSF53300">
    <property type="entry name" value="vWA-like"/>
    <property type="match status" value="1"/>
</dbReference>
<name>A0A183BES3_9TREM</name>
<sequence length="146" mass="16611">MFPKAMVSLLEKRVHWLTKESRGYFGCIVEPHVVIVVDLSKHNAVYLVHIQYCIRHVLEQQIAQQQVTFNLIAIGSTVRAFRPHRVPVSAVNLQAAWDWFREQSCTGTRNVLAGLRYTLENEAERGVDESSQGIYLFTSGIPDQEG</sequence>
<proteinExistence type="predicted"/>
<reference evidence="2 3" key="2">
    <citation type="submission" date="2018-11" db="EMBL/GenBank/DDBJ databases">
        <authorList>
            <consortium name="Pathogen Informatics"/>
        </authorList>
    </citation>
    <scope>NUCLEOTIDE SEQUENCE [LARGE SCALE GENOMIC DNA]</scope>
    <source>
        <strain evidence="2 3">Egypt</strain>
    </source>
</reference>
<dbReference type="PANTHER" id="PTHR46478">
    <property type="entry name" value="VON WILLEBRAND FACTOR A DOMAIN-CONTAINING PROTEIN 3A"/>
    <property type="match status" value="1"/>
</dbReference>
<dbReference type="EMBL" id="UZAN01070962">
    <property type="protein sequence ID" value="VDP95016.1"/>
    <property type="molecule type" value="Genomic_DNA"/>
</dbReference>
<evidence type="ECO:0000259" key="1">
    <source>
        <dbReference type="Pfam" id="PF13768"/>
    </source>
</evidence>
<evidence type="ECO:0000313" key="4">
    <source>
        <dbReference type="WBParaSite" id="ECPE_0001775301-mRNA-1"/>
    </source>
</evidence>
<reference evidence="4" key="1">
    <citation type="submission" date="2016-06" db="UniProtKB">
        <authorList>
            <consortium name="WormBaseParasite"/>
        </authorList>
    </citation>
    <scope>IDENTIFICATION</scope>
</reference>
<keyword evidence="3" id="KW-1185">Reference proteome</keyword>
<dbReference type="AlphaFoldDB" id="A0A183BES3"/>
<feature type="domain" description="VWFA" evidence="1">
    <location>
        <begin position="33"/>
        <end position="144"/>
    </location>
</feature>
<evidence type="ECO:0000313" key="2">
    <source>
        <dbReference type="EMBL" id="VDP95016.1"/>
    </source>
</evidence>
<evidence type="ECO:0000313" key="3">
    <source>
        <dbReference type="Proteomes" id="UP000272942"/>
    </source>
</evidence>
<accession>A0A183BES3</accession>
<dbReference type="CDD" id="cd00198">
    <property type="entry name" value="vWFA"/>
    <property type="match status" value="1"/>
</dbReference>